<feature type="domain" description="BPL/LPL catalytic" evidence="1">
    <location>
        <begin position="29"/>
        <end position="240"/>
    </location>
</feature>
<evidence type="ECO:0000259" key="1">
    <source>
        <dbReference type="PROSITE" id="PS51733"/>
    </source>
</evidence>
<comment type="caution">
    <text evidence="2">The sequence shown here is derived from an EMBL/GenBank/DDBJ whole genome shotgun (WGS) entry which is preliminary data.</text>
</comment>
<dbReference type="PROSITE" id="PS51733">
    <property type="entry name" value="BPL_LPL_CATALYTIC"/>
    <property type="match status" value="1"/>
</dbReference>
<dbReference type="InterPro" id="IPR045864">
    <property type="entry name" value="aa-tRNA-synth_II/BPL/LPL"/>
</dbReference>
<dbReference type="InterPro" id="IPR004143">
    <property type="entry name" value="BPL_LPL_catalytic"/>
</dbReference>
<protein>
    <recommendedName>
        <fullName evidence="1">BPL/LPL catalytic domain-containing protein</fullName>
    </recommendedName>
</protein>
<name>A0A933SCT1_UNCEI</name>
<evidence type="ECO:0000313" key="2">
    <source>
        <dbReference type="EMBL" id="MBI5169335.1"/>
    </source>
</evidence>
<accession>A0A933SCT1</accession>
<dbReference type="PANTHER" id="PTHR43679">
    <property type="entry name" value="OCTANOYLTRANSFERASE LIPM-RELATED"/>
    <property type="match status" value="1"/>
</dbReference>
<dbReference type="AlphaFoldDB" id="A0A933SCT1"/>
<proteinExistence type="predicted"/>
<organism evidence="2 3">
    <name type="scientific">Eiseniibacteriota bacterium</name>
    <dbReference type="NCBI Taxonomy" id="2212470"/>
    <lineage>
        <taxon>Bacteria</taxon>
        <taxon>Candidatus Eiseniibacteriota</taxon>
    </lineage>
</organism>
<dbReference type="Proteomes" id="UP000696931">
    <property type="component" value="Unassembled WGS sequence"/>
</dbReference>
<evidence type="ECO:0000313" key="3">
    <source>
        <dbReference type="Proteomes" id="UP000696931"/>
    </source>
</evidence>
<reference evidence="2" key="1">
    <citation type="submission" date="2020-07" db="EMBL/GenBank/DDBJ databases">
        <title>Huge and variable diversity of episymbiotic CPR bacteria and DPANN archaea in groundwater ecosystems.</title>
        <authorList>
            <person name="He C.Y."/>
            <person name="Keren R."/>
            <person name="Whittaker M."/>
            <person name="Farag I.F."/>
            <person name="Doudna J."/>
            <person name="Cate J.H.D."/>
            <person name="Banfield J.F."/>
        </authorList>
    </citation>
    <scope>NUCLEOTIDE SEQUENCE</scope>
    <source>
        <strain evidence="2">NC_groundwater_1813_Pr3_B-0.1um_71_17</strain>
    </source>
</reference>
<dbReference type="Gene3D" id="3.30.930.10">
    <property type="entry name" value="Bira Bifunctional Protein, Domain 2"/>
    <property type="match status" value="1"/>
</dbReference>
<dbReference type="SUPFAM" id="SSF55681">
    <property type="entry name" value="Class II aaRS and biotin synthetases"/>
    <property type="match status" value="1"/>
</dbReference>
<sequence length="264" mass="27974">MILWRDGAHDARENMARDARLLAACEAGALEGPVLRLFRFAPAGITLGSSQSPEAELDLARLDAAGIVWAVRPTGGRAIWHDEEWTFSLTARLGPDGWAPDATAAYAKTCGMLAVALRRLGVPVELSPGSPRGVGRPRGGAESAPPCFASTARHELTLRGRKFAGIAQRRRGAALLPQGSLLLGDSHLRLADWARLDEGRRAEVRVALAAATAHAGEWLGPDAPLERLEEAIAADQPLERRLGPGDAAAWFATVPAAAVRRGDA</sequence>
<dbReference type="Pfam" id="PF21948">
    <property type="entry name" value="LplA-B_cat"/>
    <property type="match status" value="1"/>
</dbReference>
<dbReference type="EMBL" id="JACRIW010000048">
    <property type="protein sequence ID" value="MBI5169335.1"/>
    <property type="molecule type" value="Genomic_DNA"/>
</dbReference>
<dbReference type="InterPro" id="IPR050664">
    <property type="entry name" value="Octanoyltrans_LipM/LipL"/>
</dbReference>
<gene>
    <name evidence="2" type="ORF">HZA61_07605</name>
</gene>
<dbReference type="PANTHER" id="PTHR43679:SF2">
    <property type="entry name" value="OCTANOYL-[GCVH]:PROTEIN N-OCTANOYLTRANSFERASE"/>
    <property type="match status" value="1"/>
</dbReference>